<accession>A0A922KZF6</accession>
<evidence type="ECO:0000313" key="2">
    <source>
        <dbReference type="Proteomes" id="UP000790347"/>
    </source>
</evidence>
<comment type="caution">
    <text evidence="1">The sequence shown here is derived from an EMBL/GenBank/DDBJ whole genome shotgun (WGS) entry which is preliminary data.</text>
</comment>
<reference evidence="1" key="2">
    <citation type="journal article" date="2022" name="Res Sq">
        <title>Comparative Genomics Reveals Insights into the Divergent Evolution of Astigmatic Mites and Household Pest Adaptations.</title>
        <authorList>
            <person name="Xiong Q."/>
            <person name="Wan A.T.-Y."/>
            <person name="Liu X.-Y."/>
            <person name="Fung C.S.-H."/>
            <person name="Xiao X."/>
            <person name="Malainual N."/>
            <person name="Hou J."/>
            <person name="Wang L."/>
            <person name="Wang M."/>
            <person name="Yang K."/>
            <person name="Cui Y."/>
            <person name="Leung E."/>
            <person name="Nong W."/>
            <person name="Shin S.-K."/>
            <person name="Au S."/>
            <person name="Jeong K.Y."/>
            <person name="Chew F.T."/>
            <person name="Hui J."/>
            <person name="Leung T.F."/>
            <person name="Tungtrongchitr A."/>
            <person name="Zhong N."/>
            <person name="Liu Z."/>
            <person name="Tsui S."/>
        </authorList>
    </citation>
    <scope>NUCLEOTIDE SEQUENCE</scope>
    <source>
        <strain evidence="1">Derf</strain>
        <tissue evidence="1">Whole organism</tissue>
    </source>
</reference>
<dbReference type="Proteomes" id="UP000790347">
    <property type="component" value="Unassembled WGS sequence"/>
</dbReference>
<dbReference type="AlphaFoldDB" id="A0A922KZF6"/>
<sequence length="73" mass="8129">MMPVQTTRHMLRFALADGHNLLYSVIMLPSNPMTMETTARKRSLFTVASPGTLEPESTVGLCWCYSHLCVVGQ</sequence>
<protein>
    <submittedName>
        <fullName evidence="1">Uncharacterized protein</fullName>
    </submittedName>
</protein>
<gene>
    <name evidence="1" type="ORF">DERF_014023</name>
</gene>
<name>A0A922KZF6_DERFA</name>
<keyword evidence="2" id="KW-1185">Reference proteome</keyword>
<dbReference type="EMBL" id="ASGP02000007">
    <property type="protein sequence ID" value="KAH9498103.1"/>
    <property type="molecule type" value="Genomic_DNA"/>
</dbReference>
<reference evidence="1" key="1">
    <citation type="submission" date="2013-05" db="EMBL/GenBank/DDBJ databases">
        <authorList>
            <person name="Yim A.K.Y."/>
            <person name="Chan T.F."/>
            <person name="Ji K.M."/>
            <person name="Liu X.Y."/>
            <person name="Zhou J.W."/>
            <person name="Li R.Q."/>
            <person name="Yang K.Y."/>
            <person name="Li J."/>
            <person name="Li M."/>
            <person name="Law P.T.W."/>
            <person name="Wu Y.L."/>
            <person name="Cai Z.L."/>
            <person name="Qin H."/>
            <person name="Bao Y."/>
            <person name="Leung R.K.K."/>
            <person name="Ng P.K.S."/>
            <person name="Zou J."/>
            <person name="Zhong X.J."/>
            <person name="Ran P.X."/>
            <person name="Zhong N.S."/>
            <person name="Liu Z.G."/>
            <person name="Tsui S.K.W."/>
        </authorList>
    </citation>
    <scope>NUCLEOTIDE SEQUENCE</scope>
    <source>
        <strain evidence="1">Derf</strain>
        <tissue evidence="1">Whole organism</tissue>
    </source>
</reference>
<proteinExistence type="predicted"/>
<evidence type="ECO:0000313" key="1">
    <source>
        <dbReference type="EMBL" id="KAH9498103.1"/>
    </source>
</evidence>
<organism evidence="1 2">
    <name type="scientific">Dermatophagoides farinae</name>
    <name type="common">American house dust mite</name>
    <dbReference type="NCBI Taxonomy" id="6954"/>
    <lineage>
        <taxon>Eukaryota</taxon>
        <taxon>Metazoa</taxon>
        <taxon>Ecdysozoa</taxon>
        <taxon>Arthropoda</taxon>
        <taxon>Chelicerata</taxon>
        <taxon>Arachnida</taxon>
        <taxon>Acari</taxon>
        <taxon>Acariformes</taxon>
        <taxon>Sarcoptiformes</taxon>
        <taxon>Astigmata</taxon>
        <taxon>Psoroptidia</taxon>
        <taxon>Analgoidea</taxon>
        <taxon>Pyroglyphidae</taxon>
        <taxon>Dermatophagoidinae</taxon>
        <taxon>Dermatophagoides</taxon>
    </lineage>
</organism>